<dbReference type="Proteomes" id="UP000224203">
    <property type="component" value="Unassembled WGS sequence"/>
</dbReference>
<organism evidence="1 2">
    <name type="scientific">Bacillus cereus</name>
    <dbReference type="NCBI Taxonomy" id="1396"/>
    <lineage>
        <taxon>Bacteria</taxon>
        <taxon>Bacillati</taxon>
        <taxon>Bacillota</taxon>
        <taxon>Bacilli</taxon>
        <taxon>Bacillales</taxon>
        <taxon>Bacillaceae</taxon>
        <taxon>Bacillus</taxon>
        <taxon>Bacillus cereus group</taxon>
    </lineage>
</organism>
<evidence type="ECO:0000313" key="1">
    <source>
        <dbReference type="EMBL" id="PGS61884.1"/>
    </source>
</evidence>
<proteinExistence type="predicted"/>
<gene>
    <name evidence="1" type="ORF">COC69_32580</name>
</gene>
<name>A0A9X7GSL2_BACCE</name>
<evidence type="ECO:0000313" key="2">
    <source>
        <dbReference type="Proteomes" id="UP000224203"/>
    </source>
</evidence>
<dbReference type="AlphaFoldDB" id="A0A9X7GSL2"/>
<dbReference type="RefSeq" id="WP_098524480.1">
    <property type="nucleotide sequence ID" value="NZ_NULI01000357.1"/>
</dbReference>
<sequence length="214" mass="25490">MNIIKLIEDFDTVVDETCNNLKDKILADFKIPGNQIEFKLSDDLQFKKNLLNKIGDGVGIYYFEINLKDFYKNIIDTKDLNRTRRKTREILLGELNKIWTDKTVRKETKYPKIIIKRFNKHYRLKPYINKFESDEWIPLYIGISKNVNARLNEHLHCESDSTFSMKLSHLNKYDFPIRISTSFLPEMDLSRRYMLVKEVEGIIRNECFPIIGKQ</sequence>
<protein>
    <recommendedName>
        <fullName evidence="3">GIY-YIG domain-containing protein</fullName>
    </recommendedName>
</protein>
<accession>A0A9X7GSL2</accession>
<reference evidence="1 2" key="1">
    <citation type="submission" date="2017-09" db="EMBL/GenBank/DDBJ databases">
        <title>Large-scale bioinformatics analysis of Bacillus genomes uncovers conserved roles of natural products in bacterial physiology.</title>
        <authorList>
            <consortium name="Agbiome Team Llc"/>
            <person name="Bleich R.M."/>
            <person name="Grubbs K.J."/>
            <person name="Santa Maria K.C."/>
            <person name="Allen S.E."/>
            <person name="Farag S."/>
            <person name="Shank E.A."/>
            <person name="Bowers A."/>
        </authorList>
    </citation>
    <scope>NUCLEOTIDE SEQUENCE [LARGE SCALE GENOMIC DNA]</scope>
    <source>
        <strain evidence="1 2">AFS041711</strain>
    </source>
</reference>
<dbReference type="EMBL" id="NULI01000357">
    <property type="protein sequence ID" value="PGS61884.1"/>
    <property type="molecule type" value="Genomic_DNA"/>
</dbReference>
<comment type="caution">
    <text evidence="1">The sequence shown here is derived from an EMBL/GenBank/DDBJ whole genome shotgun (WGS) entry which is preliminary data.</text>
</comment>
<evidence type="ECO:0008006" key="3">
    <source>
        <dbReference type="Google" id="ProtNLM"/>
    </source>
</evidence>